<keyword evidence="2" id="KW-1185">Reference proteome</keyword>
<dbReference type="Proteomes" id="UP000499080">
    <property type="component" value="Unassembled WGS sequence"/>
</dbReference>
<sequence>MRRECTMATCFICDNELENGNDGVVEVKEKGVESFRRASIQRKDGKVNILTDKISIKVHKKCQKNYVNAKLIAAILKRGSITESPITRSTITPFSFKRNCFLCGLEITKEFLEHQKRLPVHLRNVVYQVRTNSVRETVLQQAVKRGDDWGKAIIHRILPVSELPPVDAQYHNECLKNLYKRNKANEKKKRGKYPTEIEHAMACIYDFLEDSEECQFSLNELMEQIDGDYRPDIRTIKFHLTQKYGDNILITTTHRKENVVCFKNSGHNILSDNWYQQKRSSEQEERIRIVKTAASIILEDIRSQVYETQEYPPPNNFLQESESIIPETLRVLTETIILNKKRGDLEKWRKRCTAISHCIISAARSKSFISGMQVGLVAFLYKKYGSRKLIDVLSSFGFCSSYTEVVRFEVSSIMISPLEISDKSFSQFVYDNADFNTQTLDGYKTFHAMGGIHCVCPKTAILSDQNVPRITNLPSALTVGNLGVVSMKHFNKKSDFGTASITICDLNTMFSLSEITTRPSISDLLWLYGKWSNPSSIPGWSGFMEQATNHLCVEPTAIVYLPFVNAPPNDYDTVYTVLLSSVEKSKMLQQKTCFATFDQPLYLKAKEILSCSQDPILKTVVARLGGFHLLMSFLGTIGYIMAGSGLKEVFHMVYALNSIDKIMSGNAYSRAVRAHILAQTALATVILDMIDLAPQLRAGLEEILGNADRSVVLANEGESATKLMEIFVSRLETLKNRSPTGKLWIQYFEMVTLVKQFIESERIGNWKLHLQTIAKMLPYFHASGHFSYAKCAHLYLQDMLDLENTMEAAEYEKFTTQGNFTIRRTFKFWSGTWSDMTIEQSLMKNMKTFGGLTHGRGVSDSILARWTQGMTALQHICDGIEKFCGVDLTSSDQHLKISDSRVHRDNDDCRKMVEWFKQYNPFPENSNLISISTGVVGDSRINCHMAKEEGILGIKRIEGNNFFTVKFRRNDRVQPLALMSNAIKVHDESVSINPTTLFQRISITKQSDEELEDFLTYELCPFPLPLFDEGGMRKGTKSSLYKAFKPCSQNFNAKSSVYIIDGGYLLHRVLWNRGSTFSSICDNYVTYVRTKYKSTALVIFDGYPENETIGGTKCAERARRTRKQMSSEVMFDETMIPTVSQEKFLANPKNKDRLISILMNKFSSLNMTCKKADEDADCLIVNSALALAPTHLSVVIIGEDIDLFVILIGICTFDNVYFVKPGKGRIAEKMFSPHTALEKAIADNILFLHAMSGCDTTSALFNYGKMKFVQTLKNNPNLLKVIQIFKNPDITPEAVVDAGNRFLVALYGYPVTASDTPSLNNVRYKCYMKSSFNKSSNMASLPPTAAAAHQHSLRVYHQIQHWLGNKKRPEDWGWERTISGLQPVKTLQPPAPDSILRKISCKCKKGCTGNCSCRKSRLFCSVLCLHCWDNCINRKIQVINSDDDDEPILSDQLVEASLSLHVEEDTDDLPKDIEL</sequence>
<organism evidence="1 2">
    <name type="scientific">Araneus ventricosus</name>
    <name type="common">Orbweaver spider</name>
    <name type="synonym">Epeira ventricosa</name>
    <dbReference type="NCBI Taxonomy" id="182803"/>
    <lineage>
        <taxon>Eukaryota</taxon>
        <taxon>Metazoa</taxon>
        <taxon>Ecdysozoa</taxon>
        <taxon>Arthropoda</taxon>
        <taxon>Chelicerata</taxon>
        <taxon>Arachnida</taxon>
        <taxon>Araneae</taxon>
        <taxon>Araneomorphae</taxon>
        <taxon>Entelegynae</taxon>
        <taxon>Araneoidea</taxon>
        <taxon>Araneidae</taxon>
        <taxon>Araneus</taxon>
    </lineage>
</organism>
<reference evidence="1 2" key="1">
    <citation type="journal article" date="2019" name="Sci. Rep.">
        <title>Orb-weaving spider Araneus ventricosus genome elucidates the spidroin gene catalogue.</title>
        <authorList>
            <person name="Kono N."/>
            <person name="Nakamura H."/>
            <person name="Ohtoshi R."/>
            <person name="Moran D.A.P."/>
            <person name="Shinohara A."/>
            <person name="Yoshida Y."/>
            <person name="Fujiwara M."/>
            <person name="Mori M."/>
            <person name="Tomita M."/>
            <person name="Arakawa K."/>
        </authorList>
    </citation>
    <scope>NUCLEOTIDE SEQUENCE [LARGE SCALE GENOMIC DNA]</scope>
</reference>
<gene>
    <name evidence="1" type="ORF">AVEN_62074_1</name>
</gene>
<accession>A0A4Y2MY89</accession>
<protein>
    <recommendedName>
        <fullName evidence="3">Tesmin/TSO1-like CXC domain-containing protein</fullName>
    </recommendedName>
</protein>
<dbReference type="PANTHER" id="PTHR46704:SF1">
    <property type="entry name" value="TELOMERE LENGTH REGULATION PROTEIN TEL2 HOMOLOG"/>
    <property type="match status" value="1"/>
</dbReference>
<comment type="caution">
    <text evidence="1">The sequence shown here is derived from an EMBL/GenBank/DDBJ whole genome shotgun (WGS) entry which is preliminary data.</text>
</comment>
<name>A0A4Y2MY89_ARAVE</name>
<evidence type="ECO:0008006" key="3">
    <source>
        <dbReference type="Google" id="ProtNLM"/>
    </source>
</evidence>
<dbReference type="EMBL" id="BGPR01008121">
    <property type="protein sequence ID" value="GBN31683.1"/>
    <property type="molecule type" value="Genomic_DNA"/>
</dbReference>
<proteinExistence type="predicted"/>
<evidence type="ECO:0000313" key="1">
    <source>
        <dbReference type="EMBL" id="GBN31683.1"/>
    </source>
</evidence>
<evidence type="ECO:0000313" key="2">
    <source>
        <dbReference type="Proteomes" id="UP000499080"/>
    </source>
</evidence>
<dbReference type="OrthoDB" id="6777793at2759"/>
<dbReference type="PANTHER" id="PTHR46704">
    <property type="entry name" value="CXC DOMAIN-CONTAINING PROTEIN-RELATED"/>
    <property type="match status" value="1"/>
</dbReference>